<proteinExistence type="predicted"/>
<dbReference type="EMBL" id="JRUN01000007">
    <property type="protein sequence ID" value="KHD86292.1"/>
    <property type="molecule type" value="Genomic_DNA"/>
</dbReference>
<dbReference type="RefSeq" id="WP_025727231.1">
    <property type="nucleotide sequence ID" value="NZ_JAMAUG010000007.1"/>
</dbReference>
<comment type="caution">
    <text evidence="2">The sequence shown here is derived from an EMBL/GenBank/DDBJ whole genome shotgun (WGS) entry which is preliminary data.</text>
</comment>
<feature type="transmembrane region" description="Helical" evidence="1">
    <location>
        <begin position="69"/>
        <end position="87"/>
    </location>
</feature>
<evidence type="ECO:0000313" key="2">
    <source>
        <dbReference type="EMBL" id="KHD86292.1"/>
    </source>
</evidence>
<accession>A0A0A6Y225</accession>
<evidence type="ECO:0000313" key="3">
    <source>
        <dbReference type="Proteomes" id="UP000030588"/>
    </source>
</evidence>
<dbReference type="STRING" id="363870.NG54_03775"/>
<feature type="transmembrane region" description="Helical" evidence="1">
    <location>
        <begin position="299"/>
        <end position="332"/>
    </location>
</feature>
<dbReference type="Proteomes" id="UP000030588">
    <property type="component" value="Unassembled WGS sequence"/>
</dbReference>
<organism evidence="2 3">
    <name type="scientific">Heyndrickxia ginsengihumi</name>
    <dbReference type="NCBI Taxonomy" id="363870"/>
    <lineage>
        <taxon>Bacteria</taxon>
        <taxon>Bacillati</taxon>
        <taxon>Bacillota</taxon>
        <taxon>Bacilli</taxon>
        <taxon>Bacillales</taxon>
        <taxon>Bacillaceae</taxon>
        <taxon>Heyndrickxia</taxon>
    </lineage>
</organism>
<reference evidence="2 3" key="1">
    <citation type="submission" date="2014-10" db="EMBL/GenBank/DDBJ databases">
        <title>Draft genome of phytase producing Bacillus ginsengihumi strain M2.11.</title>
        <authorList>
            <person name="Toymentseva A."/>
            <person name="Boulygina E.A."/>
            <person name="Kazakov S.V."/>
            <person name="Kayumov I."/>
            <person name="Suleimanova A.D."/>
            <person name="Mardanova A.M."/>
            <person name="Maria S.N."/>
            <person name="Sergey M.Y."/>
            <person name="Sharipova M.R."/>
        </authorList>
    </citation>
    <scope>NUCLEOTIDE SEQUENCE [LARGE SCALE GENOMIC DNA]</scope>
    <source>
        <strain evidence="2 3">M2.11</strain>
    </source>
</reference>
<evidence type="ECO:0000256" key="1">
    <source>
        <dbReference type="SAM" id="Phobius"/>
    </source>
</evidence>
<protein>
    <submittedName>
        <fullName evidence="2">Uncharacterized protein</fullName>
    </submittedName>
</protein>
<gene>
    <name evidence="2" type="ORF">NG54_03775</name>
</gene>
<feature type="transmembrane region" description="Helical" evidence="1">
    <location>
        <begin position="119"/>
        <end position="145"/>
    </location>
</feature>
<feature type="transmembrane region" description="Helical" evidence="1">
    <location>
        <begin position="395"/>
        <end position="413"/>
    </location>
</feature>
<sequence>MIDWYLLIFLFIGILIFNLEKLANSSSLINFIGIKGGAGIKHGTILVWVSLCTQIFLFIPVYTVLHFGLLSSILSSVCFLFLVYVIVQHLSRILSAQPADKPILLEYYQSKLSRNAFPVMMILIFIANIDGFILQLPLAGFIFHVNFSNSAFYFTLFITVFSVLIAGLGGMQAIYRTGYVFLLICGFILFFVPLFLYLKEGIHTVFQHFTHMSIQPENRLIFGSAIIMATIGNLMTHSFLWQALLSISSNYRRSGIKLSIFCYAAVPFSVTLYTVYYISHAYFQHPSLITTHFFALPLAFFQTLILIVWLFSIVTSVMFSIFSLALLFIKFFYNNPSQKIARNFYLIVMATTAVLLLLQIGLCKYLSFIWKGYFLFYVAVSLPFWSLLMSRKKHTLLFPTSVVLIWLIGVALLCFSHKLLLALIITGVGSMLIFLLVLLPENRQDFIK</sequence>
<keyword evidence="1" id="KW-0812">Transmembrane</keyword>
<dbReference type="AlphaFoldDB" id="A0A0A6Y225"/>
<name>A0A0A6Y225_9BACI</name>
<feature type="transmembrane region" description="Helical" evidence="1">
    <location>
        <begin position="260"/>
        <end position="279"/>
    </location>
</feature>
<feature type="transmembrane region" description="Helical" evidence="1">
    <location>
        <begin position="151"/>
        <end position="171"/>
    </location>
</feature>
<feature type="transmembrane region" description="Helical" evidence="1">
    <location>
        <begin position="178"/>
        <end position="198"/>
    </location>
</feature>
<feature type="transmembrane region" description="Helical" evidence="1">
    <location>
        <begin position="45"/>
        <end position="63"/>
    </location>
</feature>
<keyword evidence="1" id="KW-0472">Membrane</keyword>
<feature type="transmembrane region" description="Helical" evidence="1">
    <location>
        <begin position="6"/>
        <end position="24"/>
    </location>
</feature>
<feature type="transmembrane region" description="Helical" evidence="1">
    <location>
        <begin position="368"/>
        <end position="388"/>
    </location>
</feature>
<feature type="transmembrane region" description="Helical" evidence="1">
    <location>
        <begin position="344"/>
        <end position="362"/>
    </location>
</feature>
<feature type="transmembrane region" description="Helical" evidence="1">
    <location>
        <begin position="419"/>
        <end position="439"/>
    </location>
</feature>
<keyword evidence="1" id="KW-1133">Transmembrane helix</keyword>
<feature type="transmembrane region" description="Helical" evidence="1">
    <location>
        <begin position="218"/>
        <end position="240"/>
    </location>
</feature>